<evidence type="ECO:0000256" key="4">
    <source>
        <dbReference type="RuleBase" id="RU362068"/>
    </source>
</evidence>
<evidence type="ECO:0000256" key="1">
    <source>
        <dbReference type="ARBA" id="ARBA00007870"/>
    </source>
</evidence>
<gene>
    <name evidence="7" type="ORF">EDD62_0551</name>
</gene>
<dbReference type="GO" id="GO:0008677">
    <property type="term" value="F:2-dehydropantoate 2-reductase activity"/>
    <property type="evidence" value="ECO:0007669"/>
    <property type="project" value="UniProtKB-EC"/>
</dbReference>
<dbReference type="EMBL" id="RKRK01000002">
    <property type="protein sequence ID" value="RPF57915.1"/>
    <property type="molecule type" value="Genomic_DNA"/>
</dbReference>
<protein>
    <recommendedName>
        <fullName evidence="4">2-dehydropantoate 2-reductase</fullName>
        <ecNumber evidence="4">1.1.1.169</ecNumber>
    </recommendedName>
    <alternativeName>
        <fullName evidence="4">Ketopantoate reductase</fullName>
    </alternativeName>
</protein>
<evidence type="ECO:0000256" key="3">
    <source>
        <dbReference type="ARBA" id="ARBA00023002"/>
    </source>
</evidence>
<dbReference type="PANTHER" id="PTHR21708">
    <property type="entry name" value="PROBABLE 2-DEHYDROPANTOATE 2-REDUCTASE"/>
    <property type="match status" value="1"/>
</dbReference>
<dbReference type="RefSeq" id="WP_123807436.1">
    <property type="nucleotide sequence ID" value="NZ_RKRK01000002.1"/>
</dbReference>
<dbReference type="Proteomes" id="UP000277108">
    <property type="component" value="Unassembled WGS sequence"/>
</dbReference>
<evidence type="ECO:0000259" key="6">
    <source>
        <dbReference type="Pfam" id="PF08546"/>
    </source>
</evidence>
<dbReference type="InterPro" id="IPR013332">
    <property type="entry name" value="KPR_N"/>
</dbReference>
<dbReference type="InterPro" id="IPR008927">
    <property type="entry name" value="6-PGluconate_DH-like_C_sf"/>
</dbReference>
<dbReference type="Gene3D" id="3.40.50.720">
    <property type="entry name" value="NAD(P)-binding Rossmann-like Domain"/>
    <property type="match status" value="1"/>
</dbReference>
<dbReference type="GO" id="GO:0015940">
    <property type="term" value="P:pantothenate biosynthetic process"/>
    <property type="evidence" value="ECO:0007669"/>
    <property type="project" value="UniProtKB-UniPathway"/>
</dbReference>
<dbReference type="Pfam" id="PF08546">
    <property type="entry name" value="ApbA_C"/>
    <property type="match status" value="1"/>
</dbReference>
<dbReference type="PANTHER" id="PTHR21708:SF26">
    <property type="entry name" value="2-DEHYDROPANTOATE 2-REDUCTASE"/>
    <property type="match status" value="1"/>
</dbReference>
<comment type="pathway">
    <text evidence="4">Cofactor biosynthesis; (R)-pantothenate biosynthesis; (R)-pantoate from 3-methyl-2-oxobutanoate: step 2/2.</text>
</comment>
<evidence type="ECO:0000256" key="2">
    <source>
        <dbReference type="ARBA" id="ARBA00022857"/>
    </source>
</evidence>
<reference evidence="7 8" key="1">
    <citation type="submission" date="2018-11" db="EMBL/GenBank/DDBJ databases">
        <title>Genomic Encyclopedia of Type Strains, Phase IV (KMG-IV): sequencing the most valuable type-strain genomes for metagenomic binning, comparative biology and taxonomic classification.</title>
        <authorList>
            <person name="Goeker M."/>
        </authorList>
    </citation>
    <scope>NUCLEOTIDE SEQUENCE [LARGE SCALE GENOMIC DNA]</scope>
    <source>
        <strain evidence="7 8">DSM 29158</strain>
    </source>
</reference>
<dbReference type="InterPro" id="IPR013328">
    <property type="entry name" value="6PGD_dom2"/>
</dbReference>
<dbReference type="NCBIfam" id="TIGR00745">
    <property type="entry name" value="apbA_panE"/>
    <property type="match status" value="1"/>
</dbReference>
<keyword evidence="8" id="KW-1185">Reference proteome</keyword>
<dbReference type="InterPro" id="IPR013752">
    <property type="entry name" value="KPA_reductase"/>
</dbReference>
<evidence type="ECO:0000313" key="7">
    <source>
        <dbReference type="EMBL" id="RPF57915.1"/>
    </source>
</evidence>
<dbReference type="GO" id="GO:0005737">
    <property type="term" value="C:cytoplasm"/>
    <property type="evidence" value="ECO:0007669"/>
    <property type="project" value="TreeGrafter"/>
</dbReference>
<dbReference type="InterPro" id="IPR051402">
    <property type="entry name" value="KPR-Related"/>
</dbReference>
<keyword evidence="4" id="KW-0566">Pantothenate biosynthesis</keyword>
<name>A0A3N5CFE5_9BACL</name>
<dbReference type="SUPFAM" id="SSF48179">
    <property type="entry name" value="6-phosphogluconate dehydrogenase C-terminal domain-like"/>
    <property type="match status" value="1"/>
</dbReference>
<comment type="catalytic activity">
    <reaction evidence="4">
        <text>(R)-pantoate + NADP(+) = 2-dehydropantoate + NADPH + H(+)</text>
        <dbReference type="Rhea" id="RHEA:16233"/>
        <dbReference type="ChEBI" id="CHEBI:11561"/>
        <dbReference type="ChEBI" id="CHEBI:15378"/>
        <dbReference type="ChEBI" id="CHEBI:15980"/>
        <dbReference type="ChEBI" id="CHEBI:57783"/>
        <dbReference type="ChEBI" id="CHEBI:58349"/>
        <dbReference type="EC" id="1.1.1.169"/>
    </reaction>
</comment>
<dbReference type="InterPro" id="IPR036291">
    <property type="entry name" value="NAD(P)-bd_dom_sf"/>
</dbReference>
<proteinExistence type="inferred from homology"/>
<dbReference type="Gene3D" id="1.10.1040.10">
    <property type="entry name" value="N-(1-d-carboxylethyl)-l-norvaline Dehydrogenase, domain 2"/>
    <property type="match status" value="1"/>
</dbReference>
<comment type="similarity">
    <text evidence="1 4">Belongs to the ketopantoate reductase family.</text>
</comment>
<dbReference type="OrthoDB" id="9793586at2"/>
<dbReference type="InterPro" id="IPR003710">
    <property type="entry name" value="ApbA"/>
</dbReference>
<evidence type="ECO:0000259" key="5">
    <source>
        <dbReference type="Pfam" id="PF02558"/>
    </source>
</evidence>
<comment type="caution">
    <text evidence="7">The sequence shown here is derived from an EMBL/GenBank/DDBJ whole genome shotgun (WGS) entry which is preliminary data.</text>
</comment>
<keyword evidence="3 4" id="KW-0560">Oxidoreductase</keyword>
<sequence length="309" mass="35248">MANIALIGLGAIGSIIARSIERSQHTGYYFATTPRQSLSIKYENSLNETYSIDSYTLQDKQIETIFNQVDLVIIATKATSNHTILKKITPYLNQDTPILFAQNGMGQTEQYNQSVPSVVYISGEQLDDKSVIHFQDQMLILPNTEHSQIIYDLLNSDDLTIVLSERFTRHHWKKILVNLGINSITAITMSTCHIVHSQYAVEWLTEIIREGQSVCPIDELKTDNFRHELIQLYQSYSKEMGTSMYYDLLNEKQTEVEFIQGYLLRYAKSKKIDTPYIQSAYSLIKAKDSINQQLVSSKNVAVGDSRNIQ</sequence>
<comment type="function">
    <text evidence="4">Catalyzes the NADPH-dependent reduction of ketopantoate into pantoic acid.</text>
</comment>
<accession>A0A3N5CFE5</accession>
<dbReference type="SUPFAM" id="SSF51735">
    <property type="entry name" value="NAD(P)-binding Rossmann-fold domains"/>
    <property type="match status" value="1"/>
</dbReference>
<dbReference type="AlphaFoldDB" id="A0A3N5CFE5"/>
<dbReference type="Pfam" id="PF02558">
    <property type="entry name" value="ApbA"/>
    <property type="match status" value="1"/>
</dbReference>
<feature type="domain" description="Ketopantoate reductase N-terminal" evidence="5">
    <location>
        <begin position="4"/>
        <end position="138"/>
    </location>
</feature>
<organism evidence="7 8">
    <name type="scientific">Abyssicoccus albus</name>
    <dbReference type="NCBI Taxonomy" id="1817405"/>
    <lineage>
        <taxon>Bacteria</taxon>
        <taxon>Bacillati</taxon>
        <taxon>Bacillota</taxon>
        <taxon>Bacilli</taxon>
        <taxon>Bacillales</taxon>
        <taxon>Abyssicoccaceae</taxon>
    </lineage>
</organism>
<dbReference type="EC" id="1.1.1.169" evidence="4"/>
<dbReference type="UniPathway" id="UPA00028">
    <property type="reaction ID" value="UER00004"/>
</dbReference>
<evidence type="ECO:0000313" key="8">
    <source>
        <dbReference type="Proteomes" id="UP000277108"/>
    </source>
</evidence>
<feature type="domain" description="Ketopantoate reductase C-terminal" evidence="6">
    <location>
        <begin position="168"/>
        <end position="287"/>
    </location>
</feature>
<keyword evidence="2 4" id="KW-0521">NADP</keyword>